<dbReference type="InterPro" id="IPR050640">
    <property type="entry name" value="Bact_2-comp_sensor_kinase"/>
</dbReference>
<keyword evidence="1" id="KW-0472">Membrane</keyword>
<dbReference type="EMBL" id="SWBQ01000002">
    <property type="protein sequence ID" value="TKC07465.1"/>
    <property type="molecule type" value="Genomic_DNA"/>
</dbReference>
<dbReference type="InterPro" id="IPR010559">
    <property type="entry name" value="Sig_transdc_His_kin_internal"/>
</dbReference>
<evidence type="ECO:0000313" key="3">
    <source>
        <dbReference type="EMBL" id="TKC07465.1"/>
    </source>
</evidence>
<dbReference type="PANTHER" id="PTHR34220:SF7">
    <property type="entry name" value="SENSOR HISTIDINE KINASE YPDA"/>
    <property type="match status" value="1"/>
</dbReference>
<dbReference type="PANTHER" id="PTHR34220">
    <property type="entry name" value="SENSOR HISTIDINE KINASE YPDA"/>
    <property type="match status" value="1"/>
</dbReference>
<reference evidence="3 4" key="1">
    <citation type="submission" date="2019-04" db="EMBL/GenBank/DDBJ databases">
        <title>Pedobacter sp. RP-3-15 sp. nov., isolated from Arctic soil.</title>
        <authorList>
            <person name="Dahal R.H."/>
            <person name="Kim D.-U."/>
        </authorList>
    </citation>
    <scope>NUCLEOTIDE SEQUENCE [LARGE SCALE GENOMIC DNA]</scope>
    <source>
        <strain evidence="3 4">RP-3-15</strain>
    </source>
</reference>
<feature type="domain" description="Signal transduction histidine kinase internal region" evidence="2">
    <location>
        <begin position="159"/>
        <end position="237"/>
    </location>
</feature>
<keyword evidence="1" id="KW-1133">Transmembrane helix</keyword>
<gene>
    <name evidence="3" type="ORF">FA047_09470</name>
</gene>
<keyword evidence="3" id="KW-0808">Transferase</keyword>
<proteinExistence type="predicted"/>
<organism evidence="3 4">
    <name type="scientific">Pedobacter frigoris</name>
    <dbReference type="NCBI Taxonomy" id="2571272"/>
    <lineage>
        <taxon>Bacteria</taxon>
        <taxon>Pseudomonadati</taxon>
        <taxon>Bacteroidota</taxon>
        <taxon>Sphingobacteriia</taxon>
        <taxon>Sphingobacteriales</taxon>
        <taxon>Sphingobacteriaceae</taxon>
        <taxon>Pedobacter</taxon>
    </lineage>
</organism>
<accession>A0A4U1CPQ6</accession>
<protein>
    <submittedName>
        <fullName evidence="3">Histidine kinase</fullName>
    </submittedName>
</protein>
<keyword evidence="3" id="KW-0418">Kinase</keyword>
<feature type="transmembrane region" description="Helical" evidence="1">
    <location>
        <begin position="79"/>
        <end position="97"/>
    </location>
</feature>
<name>A0A4U1CPQ6_9SPHI</name>
<comment type="caution">
    <text evidence="3">The sequence shown here is derived from an EMBL/GenBank/DDBJ whole genome shotgun (WGS) entry which is preliminary data.</text>
</comment>
<dbReference type="OrthoDB" id="9792992at2"/>
<feature type="transmembrane region" description="Helical" evidence="1">
    <location>
        <begin position="46"/>
        <end position="67"/>
    </location>
</feature>
<dbReference type="GO" id="GO:0016020">
    <property type="term" value="C:membrane"/>
    <property type="evidence" value="ECO:0007669"/>
    <property type="project" value="InterPro"/>
</dbReference>
<keyword evidence="1" id="KW-0812">Transmembrane</keyword>
<sequence length="372" mass="43438">MKLDLKKRNQNQRVLNHLIFWVITLFFLAVTNNIQVTSLNYQSTLIVSLFLLPVHFLYFYTIAYCIVPKYLEKKHYTKMILSTIALAVLVLFLYRLTEIFIIGPYISLINVDQTIVQQLTNPYHLINAFEKSNLIVWFAVSIKFLKMWHERKQLTLQTELNFLKAQIHPHFLFNTLNNLYALTLTNSSKSSSIVIGLSEILRYMLNECNTENVKLARDIEILKNYVMLEEIRYGDRLDLNLSITGNLDNLYVPPLLMLPLVENAFKYGTSEMLKNAWITINISVTAPNQLKFKVANSKPLQKNQNSEIHFKKIGLKNVRRRLDILYKDAYQLNIYNEDELFAAILEINLNNKCINTNGQGELKNHHKQNGQY</sequence>
<keyword evidence="4" id="KW-1185">Reference proteome</keyword>
<feature type="transmembrane region" description="Helical" evidence="1">
    <location>
        <begin position="14"/>
        <end position="34"/>
    </location>
</feature>
<evidence type="ECO:0000256" key="1">
    <source>
        <dbReference type="SAM" id="Phobius"/>
    </source>
</evidence>
<dbReference type="Proteomes" id="UP000307244">
    <property type="component" value="Unassembled WGS sequence"/>
</dbReference>
<dbReference type="GO" id="GO:0000155">
    <property type="term" value="F:phosphorelay sensor kinase activity"/>
    <property type="evidence" value="ECO:0007669"/>
    <property type="project" value="InterPro"/>
</dbReference>
<evidence type="ECO:0000259" key="2">
    <source>
        <dbReference type="Pfam" id="PF06580"/>
    </source>
</evidence>
<dbReference type="AlphaFoldDB" id="A0A4U1CPQ6"/>
<dbReference type="RefSeq" id="WP_136835779.1">
    <property type="nucleotide sequence ID" value="NZ_SWBQ01000002.1"/>
</dbReference>
<evidence type="ECO:0000313" key="4">
    <source>
        <dbReference type="Proteomes" id="UP000307244"/>
    </source>
</evidence>
<dbReference type="Pfam" id="PF06580">
    <property type="entry name" value="His_kinase"/>
    <property type="match status" value="1"/>
</dbReference>